<dbReference type="GO" id="GO:0035006">
    <property type="term" value="P:melanization defense response"/>
    <property type="evidence" value="ECO:0007669"/>
    <property type="project" value="UniProtKB-ARBA"/>
</dbReference>
<gene>
    <name evidence="3" type="primary">racC</name>
    <name evidence="3" type="ORF">TNCT_616832</name>
</gene>
<protein>
    <submittedName>
        <fullName evidence="3">Rho-related protein racC</fullName>
    </submittedName>
</protein>
<dbReference type="SMART" id="SM00175">
    <property type="entry name" value="RAB"/>
    <property type="match status" value="1"/>
</dbReference>
<dbReference type="GO" id="GO:0022412">
    <property type="term" value="P:cellular process involved in reproduction in multicellular organism"/>
    <property type="evidence" value="ECO:0007669"/>
    <property type="project" value="UniProtKB-ARBA"/>
</dbReference>
<dbReference type="SMART" id="SM00173">
    <property type="entry name" value="RAS"/>
    <property type="match status" value="1"/>
</dbReference>
<dbReference type="SUPFAM" id="SSF52540">
    <property type="entry name" value="P-loop containing nucleoside triphosphate hydrolases"/>
    <property type="match status" value="1"/>
</dbReference>
<dbReference type="GO" id="GO:0005525">
    <property type="term" value="F:GTP binding"/>
    <property type="evidence" value="ECO:0007669"/>
    <property type="project" value="UniProtKB-KW"/>
</dbReference>
<dbReference type="GO" id="GO:0001667">
    <property type="term" value="P:ameboidal-type cell migration"/>
    <property type="evidence" value="ECO:0007669"/>
    <property type="project" value="UniProtKB-ARBA"/>
</dbReference>
<dbReference type="InterPro" id="IPR001806">
    <property type="entry name" value="Small_GTPase"/>
</dbReference>
<keyword evidence="1" id="KW-0547">Nucleotide-binding</keyword>
<dbReference type="Gene3D" id="3.40.50.300">
    <property type="entry name" value="P-loop containing nucleotide triphosphate hydrolases"/>
    <property type="match status" value="1"/>
</dbReference>
<dbReference type="EMBL" id="BMAO01022563">
    <property type="protein sequence ID" value="GFQ82752.1"/>
    <property type="molecule type" value="Genomic_DNA"/>
</dbReference>
<dbReference type="PROSITE" id="PS51420">
    <property type="entry name" value="RHO"/>
    <property type="match status" value="1"/>
</dbReference>
<accession>A0A8X6FL89</accession>
<organism evidence="3 4">
    <name type="scientific">Trichonephila clavata</name>
    <name type="common">Joro spider</name>
    <name type="synonym">Nephila clavata</name>
    <dbReference type="NCBI Taxonomy" id="2740835"/>
    <lineage>
        <taxon>Eukaryota</taxon>
        <taxon>Metazoa</taxon>
        <taxon>Ecdysozoa</taxon>
        <taxon>Arthropoda</taxon>
        <taxon>Chelicerata</taxon>
        <taxon>Arachnida</taxon>
        <taxon>Araneae</taxon>
        <taxon>Araneomorphae</taxon>
        <taxon>Entelegynae</taxon>
        <taxon>Araneoidea</taxon>
        <taxon>Nephilidae</taxon>
        <taxon>Trichonephila</taxon>
    </lineage>
</organism>
<evidence type="ECO:0000313" key="4">
    <source>
        <dbReference type="Proteomes" id="UP000887116"/>
    </source>
</evidence>
<dbReference type="OrthoDB" id="8830751at2759"/>
<evidence type="ECO:0000313" key="3">
    <source>
        <dbReference type="EMBL" id="GFQ82752.1"/>
    </source>
</evidence>
<dbReference type="PRINTS" id="PR00449">
    <property type="entry name" value="RASTRNSFRMNG"/>
</dbReference>
<dbReference type="PROSITE" id="PS51419">
    <property type="entry name" value="RAB"/>
    <property type="match status" value="1"/>
</dbReference>
<dbReference type="AlphaFoldDB" id="A0A8X6FL89"/>
<dbReference type="CDD" id="cd00157">
    <property type="entry name" value="Rho"/>
    <property type="match status" value="1"/>
</dbReference>
<dbReference type="GO" id="GO:0035099">
    <property type="term" value="P:hemocyte migration"/>
    <property type="evidence" value="ECO:0007669"/>
    <property type="project" value="UniProtKB-ARBA"/>
</dbReference>
<dbReference type="GO" id="GO:0003006">
    <property type="term" value="P:developmental process involved in reproduction"/>
    <property type="evidence" value="ECO:0007669"/>
    <property type="project" value="UniProtKB-ARBA"/>
</dbReference>
<dbReference type="InterPro" id="IPR027417">
    <property type="entry name" value="P-loop_NTPase"/>
</dbReference>
<dbReference type="InterPro" id="IPR003578">
    <property type="entry name" value="Small_GTPase_Rho"/>
</dbReference>
<dbReference type="GO" id="GO:0003924">
    <property type="term" value="F:GTPase activity"/>
    <property type="evidence" value="ECO:0007669"/>
    <property type="project" value="InterPro"/>
</dbReference>
<reference evidence="3" key="1">
    <citation type="submission" date="2020-07" db="EMBL/GenBank/DDBJ databases">
        <title>Multicomponent nature underlies the extraordinary mechanical properties of spider dragline silk.</title>
        <authorList>
            <person name="Kono N."/>
            <person name="Nakamura H."/>
            <person name="Mori M."/>
            <person name="Yoshida Y."/>
            <person name="Ohtoshi R."/>
            <person name="Malay A.D."/>
            <person name="Moran D.A.P."/>
            <person name="Tomita M."/>
            <person name="Numata K."/>
            <person name="Arakawa K."/>
        </authorList>
    </citation>
    <scope>NUCLEOTIDE SEQUENCE</scope>
</reference>
<dbReference type="Pfam" id="PF00071">
    <property type="entry name" value="Ras"/>
    <property type="match status" value="1"/>
</dbReference>
<comment type="caution">
    <text evidence="3">The sequence shown here is derived from an EMBL/GenBank/DDBJ whole genome shotgun (WGS) entry which is preliminary data.</text>
</comment>
<dbReference type="GO" id="GO:0007264">
    <property type="term" value="P:small GTPase-mediated signal transduction"/>
    <property type="evidence" value="ECO:0007669"/>
    <property type="project" value="InterPro"/>
</dbReference>
<evidence type="ECO:0000256" key="2">
    <source>
        <dbReference type="ARBA" id="ARBA00023134"/>
    </source>
</evidence>
<keyword evidence="4" id="KW-1185">Reference proteome</keyword>
<dbReference type="Proteomes" id="UP000887116">
    <property type="component" value="Unassembled WGS sequence"/>
</dbReference>
<dbReference type="SMART" id="SM00174">
    <property type="entry name" value="RHO"/>
    <property type="match status" value="1"/>
</dbReference>
<evidence type="ECO:0000256" key="1">
    <source>
        <dbReference type="ARBA" id="ARBA00022741"/>
    </source>
</evidence>
<name>A0A8X6FL89_TRICU</name>
<dbReference type="PANTHER" id="PTHR24072">
    <property type="entry name" value="RHO FAMILY GTPASE"/>
    <property type="match status" value="1"/>
</dbReference>
<sequence>MKPPRNLKLTVVGDKSVGKTCLLKSYVYRSFPEGPYISTVFPFLPDEEYVYSKGIDYSGTPLLLAMWDRVYSKKEDDFIRSLQYDQTNIFLLCFDLTDKISFENIFSLWNPEVKRYCPKASCFLVGITHYKRSTFSQIELFSSYLILIRTEKVMVCPKRLKKDLSPCVTRSMGRDLAERIKAVAYLECSSKTKEGLKEVFSIAVQAAMGSPPSPPKKENCHICDSRLRRLIRLL</sequence>
<proteinExistence type="predicted"/>
<keyword evidence="2" id="KW-0342">GTP-binding</keyword>
<dbReference type="PROSITE" id="PS51421">
    <property type="entry name" value="RAS"/>
    <property type="match status" value="1"/>
</dbReference>